<dbReference type="Proteomes" id="UP000050525">
    <property type="component" value="Unassembled WGS sequence"/>
</dbReference>
<dbReference type="AlphaFoldDB" id="A0A151PAX2"/>
<dbReference type="EMBL" id="AKHW03000533">
    <property type="protein sequence ID" value="KYO46246.1"/>
    <property type="molecule type" value="Genomic_DNA"/>
</dbReference>
<gene>
    <name evidence="1" type="ORF">Y1Q_0021782</name>
</gene>
<comment type="caution">
    <text evidence="1">The sequence shown here is derived from an EMBL/GenBank/DDBJ whole genome shotgun (WGS) entry which is preliminary data.</text>
</comment>
<evidence type="ECO:0000313" key="1">
    <source>
        <dbReference type="EMBL" id="KYO46246.1"/>
    </source>
</evidence>
<accession>A0A151PAX2</accession>
<name>A0A151PAX2_ALLMI</name>
<organism evidence="1 2">
    <name type="scientific">Alligator mississippiensis</name>
    <name type="common">American alligator</name>
    <dbReference type="NCBI Taxonomy" id="8496"/>
    <lineage>
        <taxon>Eukaryota</taxon>
        <taxon>Metazoa</taxon>
        <taxon>Chordata</taxon>
        <taxon>Craniata</taxon>
        <taxon>Vertebrata</taxon>
        <taxon>Euteleostomi</taxon>
        <taxon>Archelosauria</taxon>
        <taxon>Archosauria</taxon>
        <taxon>Crocodylia</taxon>
        <taxon>Alligatoridae</taxon>
        <taxon>Alligatorinae</taxon>
        <taxon>Alligator</taxon>
    </lineage>
</organism>
<keyword evidence="2" id="KW-1185">Reference proteome</keyword>
<sequence>MVLFTPAYARLGNSGGACGSWTRNSCSRSGQLESVLVPQLFQNGLWMRAWDSSSCLPRRWHLCHITPERI</sequence>
<proteinExistence type="predicted"/>
<evidence type="ECO:0000313" key="2">
    <source>
        <dbReference type="Proteomes" id="UP000050525"/>
    </source>
</evidence>
<protein>
    <submittedName>
        <fullName evidence="1">Uncharacterized protein</fullName>
    </submittedName>
</protein>
<reference evidence="1 2" key="1">
    <citation type="journal article" date="2012" name="Genome Biol.">
        <title>Sequencing three crocodilian genomes to illuminate the evolution of archosaurs and amniotes.</title>
        <authorList>
            <person name="St John J.A."/>
            <person name="Braun E.L."/>
            <person name="Isberg S.R."/>
            <person name="Miles L.G."/>
            <person name="Chong A.Y."/>
            <person name="Gongora J."/>
            <person name="Dalzell P."/>
            <person name="Moran C."/>
            <person name="Bed'hom B."/>
            <person name="Abzhanov A."/>
            <person name="Burgess S.C."/>
            <person name="Cooksey A.M."/>
            <person name="Castoe T.A."/>
            <person name="Crawford N.G."/>
            <person name="Densmore L.D."/>
            <person name="Drew J.C."/>
            <person name="Edwards S.V."/>
            <person name="Faircloth B.C."/>
            <person name="Fujita M.K."/>
            <person name="Greenwold M.J."/>
            <person name="Hoffmann F.G."/>
            <person name="Howard J.M."/>
            <person name="Iguchi T."/>
            <person name="Janes D.E."/>
            <person name="Khan S.Y."/>
            <person name="Kohno S."/>
            <person name="de Koning A.J."/>
            <person name="Lance S.L."/>
            <person name="McCarthy F.M."/>
            <person name="McCormack J.E."/>
            <person name="Merchant M.E."/>
            <person name="Peterson D.G."/>
            <person name="Pollock D.D."/>
            <person name="Pourmand N."/>
            <person name="Raney B.J."/>
            <person name="Roessler K.A."/>
            <person name="Sanford J.R."/>
            <person name="Sawyer R.H."/>
            <person name="Schmidt C.J."/>
            <person name="Triplett E.W."/>
            <person name="Tuberville T.D."/>
            <person name="Venegas-Anaya M."/>
            <person name="Howard J.T."/>
            <person name="Jarvis E.D."/>
            <person name="Guillette L.J.Jr."/>
            <person name="Glenn T.C."/>
            <person name="Green R.E."/>
            <person name="Ray D.A."/>
        </authorList>
    </citation>
    <scope>NUCLEOTIDE SEQUENCE [LARGE SCALE GENOMIC DNA]</scope>
    <source>
        <strain evidence="1">KSC_2009_1</strain>
    </source>
</reference>